<gene>
    <name evidence="1" type="ORF">APZ42_025298</name>
</gene>
<dbReference type="AlphaFoldDB" id="A0A164T8P9"/>
<dbReference type="EMBL" id="LRGB01001863">
    <property type="protein sequence ID" value="KZS10271.1"/>
    <property type="molecule type" value="Genomic_DNA"/>
</dbReference>
<evidence type="ECO:0000313" key="1">
    <source>
        <dbReference type="EMBL" id="KZS10271.1"/>
    </source>
</evidence>
<name>A0A164T8P9_9CRUS</name>
<dbReference type="Proteomes" id="UP000076858">
    <property type="component" value="Unassembled WGS sequence"/>
</dbReference>
<evidence type="ECO:0000313" key="2">
    <source>
        <dbReference type="Proteomes" id="UP000076858"/>
    </source>
</evidence>
<proteinExistence type="predicted"/>
<keyword evidence="2" id="KW-1185">Reference proteome</keyword>
<protein>
    <submittedName>
        <fullName evidence="1">Uncharacterized protein</fullName>
    </submittedName>
</protein>
<accession>A0A164T8P9</accession>
<comment type="caution">
    <text evidence="1">The sequence shown here is derived from an EMBL/GenBank/DDBJ whole genome shotgun (WGS) entry which is preliminary data.</text>
</comment>
<organism evidence="1 2">
    <name type="scientific">Daphnia magna</name>
    <dbReference type="NCBI Taxonomy" id="35525"/>
    <lineage>
        <taxon>Eukaryota</taxon>
        <taxon>Metazoa</taxon>
        <taxon>Ecdysozoa</taxon>
        <taxon>Arthropoda</taxon>
        <taxon>Crustacea</taxon>
        <taxon>Branchiopoda</taxon>
        <taxon>Diplostraca</taxon>
        <taxon>Cladocera</taxon>
        <taxon>Anomopoda</taxon>
        <taxon>Daphniidae</taxon>
        <taxon>Daphnia</taxon>
    </lineage>
</organism>
<reference evidence="1 2" key="1">
    <citation type="submission" date="2016-03" db="EMBL/GenBank/DDBJ databases">
        <title>EvidentialGene: Evidence-directed Construction of Genes on Genomes.</title>
        <authorList>
            <person name="Gilbert D.G."/>
            <person name="Choi J.-H."/>
            <person name="Mockaitis K."/>
            <person name="Colbourne J."/>
            <person name="Pfrender M."/>
        </authorList>
    </citation>
    <scope>NUCLEOTIDE SEQUENCE [LARGE SCALE GENOMIC DNA]</scope>
    <source>
        <strain evidence="1 2">Xinb3</strain>
        <tissue evidence="1">Complete organism</tissue>
    </source>
</reference>
<sequence>MVYLETITDCWGVKVSHPPIVDAAQKMFHENHRNEYGYDQQLIKQTILADSQNQHGSPR</sequence>